<gene>
    <name evidence="2" type="ORF">GA0074692_2751</name>
</gene>
<dbReference type="STRING" id="145854.GA0074692_2751"/>
<dbReference type="InterPro" id="IPR003033">
    <property type="entry name" value="SCP2_sterol-bd_dom"/>
</dbReference>
<organism evidence="2 3">
    <name type="scientific">Micromonospora pallida</name>
    <dbReference type="NCBI Taxonomy" id="145854"/>
    <lineage>
        <taxon>Bacteria</taxon>
        <taxon>Bacillati</taxon>
        <taxon>Actinomycetota</taxon>
        <taxon>Actinomycetes</taxon>
        <taxon>Micromonosporales</taxon>
        <taxon>Micromonosporaceae</taxon>
        <taxon>Micromonospora</taxon>
    </lineage>
</organism>
<proteinExistence type="predicted"/>
<dbReference type="EMBL" id="FMHW01000002">
    <property type="protein sequence ID" value="SCL29571.1"/>
    <property type="molecule type" value="Genomic_DNA"/>
</dbReference>
<dbReference type="InterPro" id="IPR036527">
    <property type="entry name" value="SCP2_sterol-bd_dom_sf"/>
</dbReference>
<sequence>MWDPTGEFFETVRKRGHEPLLEGAEGTIVFSLSQDHRTNHWFVEIRNGEVRVSREERGADCVVRTDQALFDDMVTGRERMRRAWLRNEVVVEGDLMLLARFERIFPGPPEARHPQAVCGREHRP</sequence>
<dbReference type="SUPFAM" id="SSF55718">
    <property type="entry name" value="SCP-like"/>
    <property type="match status" value="1"/>
</dbReference>
<keyword evidence="3" id="KW-1185">Reference proteome</keyword>
<feature type="domain" description="SCP2" evidence="1">
    <location>
        <begin position="15"/>
        <end position="105"/>
    </location>
</feature>
<protein>
    <submittedName>
        <fullName evidence="2">SCP-2 sterol transfer family protein</fullName>
    </submittedName>
</protein>
<reference evidence="3" key="1">
    <citation type="submission" date="2016-06" db="EMBL/GenBank/DDBJ databases">
        <authorList>
            <person name="Varghese N."/>
            <person name="Submissions Spin"/>
        </authorList>
    </citation>
    <scope>NUCLEOTIDE SEQUENCE [LARGE SCALE GENOMIC DNA]</scope>
    <source>
        <strain evidence="3">DSM 43817</strain>
    </source>
</reference>
<dbReference type="RefSeq" id="WP_091644351.1">
    <property type="nucleotide sequence ID" value="NZ_FMHW01000002.1"/>
</dbReference>
<evidence type="ECO:0000259" key="1">
    <source>
        <dbReference type="Pfam" id="PF02036"/>
    </source>
</evidence>
<dbReference type="Gene3D" id="3.30.1050.10">
    <property type="entry name" value="SCP2 sterol-binding domain"/>
    <property type="match status" value="1"/>
</dbReference>
<evidence type="ECO:0000313" key="2">
    <source>
        <dbReference type="EMBL" id="SCL29571.1"/>
    </source>
</evidence>
<accession>A0A1C6SJC3</accession>
<dbReference type="AlphaFoldDB" id="A0A1C6SJC3"/>
<dbReference type="Proteomes" id="UP000198959">
    <property type="component" value="Unassembled WGS sequence"/>
</dbReference>
<dbReference type="Pfam" id="PF02036">
    <property type="entry name" value="SCP2"/>
    <property type="match status" value="1"/>
</dbReference>
<dbReference type="OrthoDB" id="3403150at2"/>
<evidence type="ECO:0000313" key="3">
    <source>
        <dbReference type="Proteomes" id="UP000198959"/>
    </source>
</evidence>
<name>A0A1C6SJC3_9ACTN</name>